<dbReference type="KEGG" id="mmir:HLA87_02500"/>
<sequence length="191" mass="22231">MHIWIERLSNKWKAILIVISILTMVASLCLLIAALADDGYNKFAKVFFIVDTIEVKDDRWKDFLKYAQEQKIATEHIEKLREIFGDRYTIETERLNVIGFTFFNISMILLIVINLDILSASMFITIRLAENSVDRLRRENLIDQQAYSKISEILAIQHANNIKAKNAKIDKSLLSQRIQELESEQVINEEE</sequence>
<keyword evidence="1" id="KW-1133">Transmembrane helix</keyword>
<dbReference type="AlphaFoldDB" id="A0A6M4J9G4"/>
<accession>A0A6M4J9G4</accession>
<feature type="transmembrane region" description="Helical" evidence="1">
    <location>
        <begin position="102"/>
        <end position="129"/>
    </location>
</feature>
<name>A0A6M4J9G4_9MOLU</name>
<keyword evidence="1" id="KW-0472">Membrane</keyword>
<evidence type="ECO:0008006" key="4">
    <source>
        <dbReference type="Google" id="ProtNLM"/>
    </source>
</evidence>
<protein>
    <recommendedName>
        <fullName evidence="4">ABC transporter permease</fullName>
    </recommendedName>
</protein>
<organism evidence="2 3">
    <name type="scientific">Mycoplasma miroungigenitalium</name>
    <dbReference type="NCBI Taxonomy" id="754515"/>
    <lineage>
        <taxon>Bacteria</taxon>
        <taxon>Bacillati</taxon>
        <taxon>Mycoplasmatota</taxon>
        <taxon>Mollicutes</taxon>
        <taxon>Mycoplasmataceae</taxon>
        <taxon>Mycoplasma</taxon>
    </lineage>
</organism>
<dbReference type="Proteomes" id="UP000500686">
    <property type="component" value="Chromosome"/>
</dbReference>
<keyword evidence="3" id="KW-1185">Reference proteome</keyword>
<evidence type="ECO:0000313" key="3">
    <source>
        <dbReference type="Proteomes" id="UP000500686"/>
    </source>
</evidence>
<evidence type="ECO:0000256" key="1">
    <source>
        <dbReference type="SAM" id="Phobius"/>
    </source>
</evidence>
<dbReference type="EMBL" id="CP053096">
    <property type="protein sequence ID" value="QJR43644.1"/>
    <property type="molecule type" value="Genomic_DNA"/>
</dbReference>
<gene>
    <name evidence="2" type="ORF">HLA87_02500</name>
</gene>
<reference evidence="2 3" key="1">
    <citation type="submission" date="2020-05" db="EMBL/GenBank/DDBJ databases">
        <title>Novel Mycoplasma species detected in Mirounga angustirostris (northern elephant seal) from the USA.</title>
        <authorList>
            <person name="Volokhov D.V."/>
        </authorList>
    </citation>
    <scope>NUCLEOTIDE SEQUENCE [LARGE SCALE GENOMIC DNA]</scope>
    <source>
        <strain evidence="2 3">Mirounga ES2806-GEN</strain>
    </source>
</reference>
<evidence type="ECO:0000313" key="2">
    <source>
        <dbReference type="EMBL" id="QJR43644.1"/>
    </source>
</evidence>
<proteinExistence type="predicted"/>
<feature type="transmembrane region" description="Helical" evidence="1">
    <location>
        <begin position="12"/>
        <end position="36"/>
    </location>
</feature>
<keyword evidence="1" id="KW-0812">Transmembrane</keyword>